<sequence length="63" mass="7235">MASRLMPGAGQEVARRKDPMYRLTEIHTTTFYRRRYSHDAKLHIPVTSTEAKAVVPSLLFGKF</sequence>
<keyword evidence="2" id="KW-1185">Reference proteome</keyword>
<name>A0ACC0KF99_CHOFU</name>
<proteinExistence type="predicted"/>
<evidence type="ECO:0000313" key="1">
    <source>
        <dbReference type="EMBL" id="KAI8434900.1"/>
    </source>
</evidence>
<organism evidence="1 2">
    <name type="scientific">Choristoneura fumiferana</name>
    <name type="common">Spruce budworm moth</name>
    <name type="synonym">Archips fumiferana</name>
    <dbReference type="NCBI Taxonomy" id="7141"/>
    <lineage>
        <taxon>Eukaryota</taxon>
        <taxon>Metazoa</taxon>
        <taxon>Ecdysozoa</taxon>
        <taxon>Arthropoda</taxon>
        <taxon>Hexapoda</taxon>
        <taxon>Insecta</taxon>
        <taxon>Pterygota</taxon>
        <taxon>Neoptera</taxon>
        <taxon>Endopterygota</taxon>
        <taxon>Lepidoptera</taxon>
        <taxon>Glossata</taxon>
        <taxon>Ditrysia</taxon>
        <taxon>Tortricoidea</taxon>
        <taxon>Tortricidae</taxon>
        <taxon>Tortricinae</taxon>
        <taxon>Choristoneura</taxon>
    </lineage>
</organism>
<gene>
    <name evidence="1" type="ORF">MSG28_003376</name>
</gene>
<comment type="caution">
    <text evidence="1">The sequence shown here is derived from an EMBL/GenBank/DDBJ whole genome shotgun (WGS) entry which is preliminary data.</text>
</comment>
<evidence type="ECO:0000313" key="2">
    <source>
        <dbReference type="Proteomes" id="UP001064048"/>
    </source>
</evidence>
<dbReference type="Proteomes" id="UP001064048">
    <property type="component" value="Chromosome 5"/>
</dbReference>
<accession>A0ACC0KF99</accession>
<dbReference type="EMBL" id="CM046105">
    <property type="protein sequence ID" value="KAI8434900.1"/>
    <property type="molecule type" value="Genomic_DNA"/>
</dbReference>
<reference evidence="1 2" key="1">
    <citation type="journal article" date="2022" name="Genome Biol. Evol.">
        <title>The Spruce Budworm Genome: Reconstructing the Evolutionary History of Antifreeze Proteins.</title>
        <authorList>
            <person name="Beliveau C."/>
            <person name="Gagne P."/>
            <person name="Picq S."/>
            <person name="Vernygora O."/>
            <person name="Keeling C.I."/>
            <person name="Pinkney K."/>
            <person name="Doucet D."/>
            <person name="Wen F."/>
            <person name="Johnston J.S."/>
            <person name="Maaroufi H."/>
            <person name="Boyle B."/>
            <person name="Laroche J."/>
            <person name="Dewar K."/>
            <person name="Juretic N."/>
            <person name="Blackburn G."/>
            <person name="Nisole A."/>
            <person name="Brunet B."/>
            <person name="Brandao M."/>
            <person name="Lumley L."/>
            <person name="Duan J."/>
            <person name="Quan G."/>
            <person name="Lucarotti C.J."/>
            <person name="Roe A.D."/>
            <person name="Sperling F.A.H."/>
            <person name="Levesque R.C."/>
            <person name="Cusson M."/>
        </authorList>
    </citation>
    <scope>NUCLEOTIDE SEQUENCE [LARGE SCALE GENOMIC DNA]</scope>
    <source>
        <strain evidence="1">Glfc:IPQL:Cfum</strain>
    </source>
</reference>
<protein>
    <submittedName>
        <fullName evidence="1">Uncharacterized protein</fullName>
    </submittedName>
</protein>